<dbReference type="Proteomes" id="UP000809789">
    <property type="component" value="Unassembled WGS sequence"/>
</dbReference>
<accession>A0A8K0LBZ0</accession>
<evidence type="ECO:0000313" key="3">
    <source>
        <dbReference type="Proteomes" id="UP000809789"/>
    </source>
</evidence>
<feature type="region of interest" description="Disordered" evidence="1">
    <location>
        <begin position="277"/>
        <end position="305"/>
    </location>
</feature>
<dbReference type="OrthoDB" id="9995526at2759"/>
<gene>
    <name evidence="2" type="ORF">KVT40_000380</name>
</gene>
<dbReference type="EMBL" id="JAESVG020000001">
    <property type="protein sequence ID" value="KAG8631240.1"/>
    <property type="molecule type" value="Genomic_DNA"/>
</dbReference>
<protein>
    <submittedName>
        <fullName evidence="2">Uncharacterized protein</fullName>
    </submittedName>
</protein>
<name>A0A8K0LBZ0_9PEZI</name>
<comment type="caution">
    <text evidence="2">The sequence shown here is derived from an EMBL/GenBank/DDBJ whole genome shotgun (WGS) entry which is preliminary data.</text>
</comment>
<feature type="compositionally biased region" description="Basic and acidic residues" evidence="1">
    <location>
        <begin position="277"/>
        <end position="294"/>
    </location>
</feature>
<proteinExistence type="predicted"/>
<keyword evidence="3" id="KW-1185">Reference proteome</keyword>
<organism evidence="2 3">
    <name type="scientific">Elsinoe batatas</name>
    <dbReference type="NCBI Taxonomy" id="2601811"/>
    <lineage>
        <taxon>Eukaryota</taxon>
        <taxon>Fungi</taxon>
        <taxon>Dikarya</taxon>
        <taxon>Ascomycota</taxon>
        <taxon>Pezizomycotina</taxon>
        <taxon>Dothideomycetes</taxon>
        <taxon>Dothideomycetidae</taxon>
        <taxon>Myriangiales</taxon>
        <taxon>Elsinoaceae</taxon>
        <taxon>Elsinoe</taxon>
    </lineage>
</organism>
<sequence length="305" mass="34771">MSERPMSYPHLNTLCAATSSLTPIRCIFSVPTVESTQHSNVSLMSEALIPGLIDVDPQATDKIACDYKSTHALEIKRIEDSHDQVVDGLYTRIETPDQKIQDIEKDFFQYRKTIDRLTQGAFTPDFSFADIPAVKKRVCDLETREAECAARMKRLTERFDQTDDRVSKELQHYRQDHDTFTKETKTSIPSLENRHSPSRAELHNWARSVVNFRSALSAFEEVRTLNDHKISCALQGIKVAIEQLLLPELIHQSQDSRIMDALVPQGLHSSLVESAETLRAERERQAERRAREESPPLQEGELALD</sequence>
<reference evidence="2" key="1">
    <citation type="submission" date="2021-07" db="EMBL/GenBank/DDBJ databases">
        <title>Elsinoe batatas strain:CRI-CJ2 Genome sequencing and assembly.</title>
        <authorList>
            <person name="Huang L."/>
        </authorList>
    </citation>
    <scope>NUCLEOTIDE SEQUENCE</scope>
    <source>
        <strain evidence="2">CRI-CJ2</strain>
    </source>
</reference>
<dbReference type="AlphaFoldDB" id="A0A8K0LBZ0"/>
<evidence type="ECO:0000313" key="2">
    <source>
        <dbReference type="EMBL" id="KAG8631240.1"/>
    </source>
</evidence>
<evidence type="ECO:0000256" key="1">
    <source>
        <dbReference type="SAM" id="MobiDB-lite"/>
    </source>
</evidence>